<reference evidence="2 3" key="1">
    <citation type="journal article" date="2022" name="ISME Commun">
        <title>Vulcanimicrobium alpinus gen. nov. sp. nov., the first cultivated representative of the candidate phylum 'Eremiobacterota', is a metabolically versatile aerobic anoxygenic phototroph.</title>
        <authorList>
            <person name="Yabe S."/>
            <person name="Muto K."/>
            <person name="Abe K."/>
            <person name="Yokota A."/>
            <person name="Staudigel H."/>
            <person name="Tebo B.M."/>
        </authorList>
    </citation>
    <scope>NUCLEOTIDE SEQUENCE [LARGE SCALE GENOMIC DNA]</scope>
    <source>
        <strain evidence="2 3">WC8-2</strain>
    </source>
</reference>
<dbReference type="Proteomes" id="UP001317532">
    <property type="component" value="Chromosome"/>
</dbReference>
<protein>
    <submittedName>
        <fullName evidence="2">Uncharacterized protein</fullName>
    </submittedName>
</protein>
<evidence type="ECO:0000313" key="2">
    <source>
        <dbReference type="EMBL" id="BDE07212.1"/>
    </source>
</evidence>
<evidence type="ECO:0000256" key="1">
    <source>
        <dbReference type="SAM" id="Phobius"/>
    </source>
</evidence>
<keyword evidence="1" id="KW-1133">Transmembrane helix</keyword>
<keyword evidence="1" id="KW-0812">Transmembrane</keyword>
<name>A0AAN2CB15_UNVUL</name>
<gene>
    <name evidence="2" type="ORF">WPS_24880</name>
</gene>
<dbReference type="RefSeq" id="WP_317994822.1">
    <property type="nucleotide sequence ID" value="NZ_AP025523.1"/>
</dbReference>
<feature type="transmembrane region" description="Helical" evidence="1">
    <location>
        <begin position="32"/>
        <end position="49"/>
    </location>
</feature>
<keyword evidence="3" id="KW-1185">Reference proteome</keyword>
<dbReference type="KEGG" id="vab:WPS_24880"/>
<keyword evidence="1" id="KW-0472">Membrane</keyword>
<evidence type="ECO:0000313" key="3">
    <source>
        <dbReference type="Proteomes" id="UP001317532"/>
    </source>
</evidence>
<dbReference type="EMBL" id="AP025523">
    <property type="protein sequence ID" value="BDE07212.1"/>
    <property type="molecule type" value="Genomic_DNA"/>
</dbReference>
<proteinExistence type="predicted"/>
<accession>A0AAN2CB15</accession>
<organism evidence="2 3">
    <name type="scientific">Vulcanimicrobium alpinum</name>
    <dbReference type="NCBI Taxonomy" id="3016050"/>
    <lineage>
        <taxon>Bacteria</taxon>
        <taxon>Bacillati</taxon>
        <taxon>Vulcanimicrobiota</taxon>
        <taxon>Vulcanimicrobiia</taxon>
        <taxon>Vulcanimicrobiales</taxon>
        <taxon>Vulcanimicrobiaceae</taxon>
        <taxon>Vulcanimicrobium</taxon>
    </lineage>
</organism>
<sequence>MNAPPMRTWQNLAALLATVVAAGALLPTAPPLRLLCAGIAGVLVVWLLAMRMRAHRVRRERDAFDDVYARIARIRAARTCRRERR</sequence>
<dbReference type="AlphaFoldDB" id="A0AAN2CB15"/>